<dbReference type="FunCoup" id="A0A200RDL3">
    <property type="interactions" value="2286"/>
</dbReference>
<evidence type="ECO:0000256" key="3">
    <source>
        <dbReference type="SAM" id="MobiDB-lite"/>
    </source>
</evidence>
<keyword evidence="5" id="KW-1185">Reference proteome</keyword>
<dbReference type="SUPFAM" id="SSF47648">
    <property type="entry name" value="Nucleoside phosphorylase/phosphoribosyltransferase N-terminal domain"/>
    <property type="match status" value="1"/>
</dbReference>
<proteinExistence type="predicted"/>
<sequence>MNSLLNPNSNFSSPFPSIPTNKHKNFTNFRDQISLLISTDRRDSSVRWKRSSIVRSDLDSTTIDQLGIPESSLRNPAISTSYRSSDIPKPNQTLLEAQARVCTGPTQTKPLSEEQAYRVLDTILRSARGELKDDEEEVSRAQLGAFFAAMTIRANCFPEATQWSEGEKRAMNTLWPRLIRELPADIIFIADPEGSIMGVGTSIGPQFVGNGTTEMRLVGALREVLAGGHLGYEEVQGVLRDVLPLEKGISGRVSESLLSAFLIGQRMNRETDRELKAYCLAFDEELGPPPIADVKSLTHYGEPYDGNTRYFRSTLFVAAVRACYGEASLLHGVEWMSPKGGITEEQMLKFMGANTHLSPFQAKELLEDEDVGFAYLSLREARPSLYSLQALREHIKKRPPLATAEKVQQLVRASGREAIVAGFYHGGYEDSLLMLMRRRGVHSGLVVKGEEGALSMTTRVRSLHSSKGLPVNYCSGFRSLSYPFVSEVDGVSRESFSVEVNAKDYGFEPTDTPRTDRSVLRNIELGLAALHGEKGPAYDRIVLNAGMVDHLLGCDGAEDISSALERAREAIDSGKALNRILNYIKISHKVK</sequence>
<comment type="caution">
    <text evidence="4">The sequence shown here is derived from an EMBL/GenBank/DDBJ whole genome shotgun (WGS) entry which is preliminary data.</text>
</comment>
<dbReference type="SUPFAM" id="SSF52418">
    <property type="entry name" value="Nucleoside phosphorylase/phosphoribosyltransferase catalytic domain"/>
    <property type="match status" value="1"/>
</dbReference>
<evidence type="ECO:0000313" key="5">
    <source>
        <dbReference type="Proteomes" id="UP000195402"/>
    </source>
</evidence>
<dbReference type="PANTHER" id="PTHR11922">
    <property type="entry name" value="GMP SYNTHASE-RELATED"/>
    <property type="match status" value="1"/>
</dbReference>
<evidence type="ECO:0000256" key="1">
    <source>
        <dbReference type="ARBA" id="ARBA00022676"/>
    </source>
</evidence>
<dbReference type="OMA" id="NRLMNYI"/>
<name>A0A200RDL3_MACCD</name>
<dbReference type="AlphaFoldDB" id="A0A200RDL3"/>
<reference evidence="4 5" key="1">
    <citation type="journal article" date="2017" name="Mol. Plant">
        <title>The Genome of Medicinal Plant Macleaya cordata Provides New Insights into Benzylisoquinoline Alkaloids Metabolism.</title>
        <authorList>
            <person name="Liu X."/>
            <person name="Liu Y."/>
            <person name="Huang P."/>
            <person name="Ma Y."/>
            <person name="Qing Z."/>
            <person name="Tang Q."/>
            <person name="Cao H."/>
            <person name="Cheng P."/>
            <person name="Zheng Y."/>
            <person name="Yuan Z."/>
            <person name="Zhou Y."/>
            <person name="Liu J."/>
            <person name="Tang Z."/>
            <person name="Zhuo Y."/>
            <person name="Zhang Y."/>
            <person name="Yu L."/>
            <person name="Huang J."/>
            <person name="Yang P."/>
            <person name="Peng Q."/>
            <person name="Zhang J."/>
            <person name="Jiang W."/>
            <person name="Zhang Z."/>
            <person name="Lin K."/>
            <person name="Ro D.K."/>
            <person name="Chen X."/>
            <person name="Xiong X."/>
            <person name="Shang Y."/>
            <person name="Huang S."/>
            <person name="Zeng J."/>
        </authorList>
    </citation>
    <scope>NUCLEOTIDE SEQUENCE [LARGE SCALE GENOMIC DNA]</scope>
    <source>
        <strain evidence="5">cv. BLH2017</strain>
        <tissue evidence="4">Root</tissue>
    </source>
</reference>
<dbReference type="OrthoDB" id="2013632at2759"/>
<gene>
    <name evidence="4" type="ORF">BVC80_887g77</name>
</gene>
<evidence type="ECO:0000256" key="2">
    <source>
        <dbReference type="ARBA" id="ARBA00022679"/>
    </source>
</evidence>
<dbReference type="Proteomes" id="UP000195402">
    <property type="component" value="Unassembled WGS sequence"/>
</dbReference>
<evidence type="ECO:0000313" key="4">
    <source>
        <dbReference type="EMBL" id="OVA20786.1"/>
    </source>
</evidence>
<keyword evidence="1" id="KW-0328">Glycosyltransferase</keyword>
<feature type="region of interest" description="Disordered" evidence="3">
    <location>
        <begin position="1"/>
        <end position="23"/>
    </location>
</feature>
<dbReference type="GO" id="GO:0016757">
    <property type="term" value="F:glycosyltransferase activity"/>
    <property type="evidence" value="ECO:0007669"/>
    <property type="project" value="UniProtKB-KW"/>
</dbReference>
<dbReference type="Gene3D" id="3.40.1030.10">
    <property type="entry name" value="Nucleoside phosphorylase/phosphoribosyltransferase catalytic domain"/>
    <property type="match status" value="1"/>
</dbReference>
<dbReference type="InterPro" id="IPR035902">
    <property type="entry name" value="Nuc_phospho_transferase"/>
</dbReference>
<dbReference type="PANTHER" id="PTHR11922:SF1">
    <property type="entry name" value="ANTHRANILATE PHOSPHORIBOSYLTRANSFERASE"/>
    <property type="match status" value="1"/>
</dbReference>
<dbReference type="InterPro" id="IPR036320">
    <property type="entry name" value="Glycosyl_Trfase_fam3_N_dom_sf"/>
</dbReference>
<feature type="compositionally biased region" description="Low complexity" evidence="3">
    <location>
        <begin position="1"/>
        <end position="15"/>
    </location>
</feature>
<accession>A0A200RDL3</accession>
<dbReference type="STRING" id="56857.A0A200RDL3"/>
<dbReference type="InParanoid" id="A0A200RDL3"/>
<dbReference type="GO" id="GO:0005829">
    <property type="term" value="C:cytosol"/>
    <property type="evidence" value="ECO:0007669"/>
    <property type="project" value="TreeGrafter"/>
</dbReference>
<protein>
    <submittedName>
        <fullName evidence="4">Glycosyl transferase family 3</fullName>
    </submittedName>
</protein>
<dbReference type="GO" id="GO:0003921">
    <property type="term" value="F:GMP synthase activity"/>
    <property type="evidence" value="ECO:0007669"/>
    <property type="project" value="TreeGrafter"/>
</dbReference>
<dbReference type="FunFam" id="3.40.1030.10:FF:000005">
    <property type="entry name" value="Anthranilate phosphoribosyltransferase"/>
    <property type="match status" value="1"/>
</dbReference>
<organism evidence="4 5">
    <name type="scientific">Macleaya cordata</name>
    <name type="common">Five-seeded plume-poppy</name>
    <name type="synonym">Bocconia cordata</name>
    <dbReference type="NCBI Taxonomy" id="56857"/>
    <lineage>
        <taxon>Eukaryota</taxon>
        <taxon>Viridiplantae</taxon>
        <taxon>Streptophyta</taxon>
        <taxon>Embryophyta</taxon>
        <taxon>Tracheophyta</taxon>
        <taxon>Spermatophyta</taxon>
        <taxon>Magnoliopsida</taxon>
        <taxon>Ranunculales</taxon>
        <taxon>Papaveraceae</taxon>
        <taxon>Papaveroideae</taxon>
        <taxon>Macleaya</taxon>
    </lineage>
</organism>
<dbReference type="EMBL" id="MVGT01000057">
    <property type="protein sequence ID" value="OVA20786.1"/>
    <property type="molecule type" value="Genomic_DNA"/>
</dbReference>
<keyword evidence="2 4" id="KW-0808">Transferase</keyword>